<dbReference type="Pfam" id="PF08378">
    <property type="entry name" value="NERD"/>
    <property type="match status" value="1"/>
</dbReference>
<reference evidence="3" key="1">
    <citation type="journal article" date="2010" name="ISME J.">
        <title>The complete genome sequence of the algal symbiont Dinoroseobacter shibae: a hitchhiker's guide to life in the sea.</title>
        <authorList>
            <person name="Wagner-Dobler I."/>
            <person name="Ballhausen B."/>
            <person name="Berger M."/>
            <person name="Brinkhoff T."/>
            <person name="Buchholz I."/>
            <person name="Bunk B."/>
            <person name="Cypionka H."/>
            <person name="Daniel R."/>
            <person name="Drepper T."/>
            <person name="Gerdts G."/>
            <person name="Hahnke S."/>
            <person name="Han C."/>
            <person name="Jahn D."/>
            <person name="Kalhoefer D."/>
            <person name="Kiss H."/>
            <person name="Klenk H.P."/>
            <person name="Kyrpides N."/>
            <person name="Liebl W."/>
            <person name="Liesegang H."/>
            <person name="Meincke L."/>
            <person name="Pati A."/>
            <person name="Petersen J."/>
            <person name="Piekarski T."/>
            <person name="Pommerenke C."/>
            <person name="Pradella S."/>
            <person name="Pukall R."/>
            <person name="Rabus R."/>
            <person name="Stackebrandt E."/>
            <person name="Thole S."/>
            <person name="Thompson L."/>
            <person name="Tielen P."/>
            <person name="Tomasch J."/>
            <person name="von Jan M."/>
            <person name="Wanphrut N."/>
            <person name="Wichels A."/>
            <person name="Zech H."/>
            <person name="Simon M."/>
        </authorList>
    </citation>
    <scope>NUCLEOTIDE SEQUENCE [LARGE SCALE GENOMIC DNA]</scope>
    <source>
        <strain evidence="3">DSM 16493 / NCIMB 14021 / DFL 12</strain>
    </source>
</reference>
<dbReference type="Proteomes" id="UP000006833">
    <property type="component" value="Chromosome"/>
</dbReference>
<dbReference type="eggNOG" id="COG0551">
    <property type="taxonomic scope" value="Bacteria"/>
</dbReference>
<dbReference type="AlphaFoldDB" id="A8LLS2"/>
<dbReference type="STRING" id="398580.Dshi_1708"/>
<dbReference type="GO" id="GO:0003677">
    <property type="term" value="F:DNA binding"/>
    <property type="evidence" value="ECO:0007669"/>
    <property type="project" value="InterPro"/>
</dbReference>
<dbReference type="Pfam" id="PF01396">
    <property type="entry name" value="Zn_ribbon_Top1"/>
    <property type="match status" value="1"/>
</dbReference>
<protein>
    <recommendedName>
        <fullName evidence="1">NERD domain-containing protein</fullName>
    </recommendedName>
</protein>
<name>A8LLS2_DINSH</name>
<dbReference type="KEGG" id="dsh:Dshi_1708"/>
<dbReference type="GO" id="GO:0005694">
    <property type="term" value="C:chromosome"/>
    <property type="evidence" value="ECO:0007669"/>
    <property type="project" value="InterPro"/>
</dbReference>
<dbReference type="GO" id="GO:0006265">
    <property type="term" value="P:DNA topological change"/>
    <property type="evidence" value="ECO:0007669"/>
    <property type="project" value="InterPro"/>
</dbReference>
<dbReference type="GO" id="GO:0003916">
    <property type="term" value="F:DNA topoisomerase activity"/>
    <property type="evidence" value="ECO:0007669"/>
    <property type="project" value="InterPro"/>
</dbReference>
<evidence type="ECO:0000313" key="3">
    <source>
        <dbReference type="Proteomes" id="UP000006833"/>
    </source>
</evidence>
<feature type="domain" description="NERD" evidence="1">
    <location>
        <begin position="23"/>
        <end position="140"/>
    </location>
</feature>
<accession>A8LLS2</accession>
<dbReference type="Gene3D" id="3.30.65.10">
    <property type="entry name" value="Bacterial Topoisomerase I, domain 1"/>
    <property type="match status" value="1"/>
</dbReference>
<dbReference type="HOGENOM" id="CLU_068011_2_0_5"/>
<dbReference type="SUPFAM" id="SSF57783">
    <property type="entry name" value="Zinc beta-ribbon"/>
    <property type="match status" value="1"/>
</dbReference>
<dbReference type="RefSeq" id="WP_012178380.1">
    <property type="nucleotide sequence ID" value="NC_009952.1"/>
</dbReference>
<sequence length="259" mass="28509">MLGFLLKSLFYAGKSAIDTPERKGARGERKVAGALAHGLAASGYKTLSNLILPLGDATTQIDHVVLSRFGIFVIETKNMSGWIFGSAEQARWTQVHKRSRRSFQNPLRQNHAHVLAVQGALGISSDRVHNLVVFTGEAQPKTPMPDTVCWGLRALGKQIRRFQTPVLSEAEVDRHHDTLRRLDRGDEARDAHIAANRARHATLKTGPRGTRPPETGAADTPCACPRCGADMVQRTARKTGTAFWGCRSYPKCRGTRPIR</sequence>
<dbReference type="PROSITE" id="PS50965">
    <property type="entry name" value="NERD"/>
    <property type="match status" value="1"/>
</dbReference>
<keyword evidence="3" id="KW-1185">Reference proteome</keyword>
<gene>
    <name evidence="2" type="ordered locus">Dshi_1708</name>
</gene>
<dbReference type="InterPro" id="IPR013498">
    <property type="entry name" value="Topo_IA_Znf"/>
</dbReference>
<dbReference type="OrthoDB" id="9805504at2"/>
<proteinExistence type="predicted"/>
<evidence type="ECO:0000313" key="2">
    <source>
        <dbReference type="EMBL" id="ABV93450.1"/>
    </source>
</evidence>
<dbReference type="InterPro" id="IPR011528">
    <property type="entry name" value="NERD"/>
</dbReference>
<dbReference type="EMBL" id="CP000830">
    <property type="protein sequence ID" value="ABV93450.1"/>
    <property type="molecule type" value="Genomic_DNA"/>
</dbReference>
<evidence type="ECO:0000259" key="1">
    <source>
        <dbReference type="PROSITE" id="PS50965"/>
    </source>
</evidence>
<organism evidence="2 3">
    <name type="scientific">Dinoroseobacter shibae (strain DSM 16493 / NCIMB 14021 / DFL 12)</name>
    <dbReference type="NCBI Taxonomy" id="398580"/>
    <lineage>
        <taxon>Bacteria</taxon>
        <taxon>Pseudomonadati</taxon>
        <taxon>Pseudomonadota</taxon>
        <taxon>Alphaproteobacteria</taxon>
        <taxon>Rhodobacterales</taxon>
        <taxon>Roseobacteraceae</taxon>
        <taxon>Dinoroseobacter</taxon>
    </lineage>
</organism>